<keyword evidence="8" id="KW-0902">Two-component regulatory system</keyword>
<evidence type="ECO:0000313" key="11">
    <source>
        <dbReference type="EMBL" id="OGF97957.1"/>
    </source>
</evidence>
<dbReference type="SMART" id="SM00062">
    <property type="entry name" value="PBPb"/>
    <property type="match status" value="1"/>
</dbReference>
<dbReference type="PANTHER" id="PTHR24421:SF10">
    <property type="entry name" value="NITRATE_NITRITE SENSOR PROTEIN NARQ"/>
    <property type="match status" value="1"/>
</dbReference>
<keyword evidence="5" id="KW-0547">Nucleotide-binding</keyword>
<evidence type="ECO:0000256" key="1">
    <source>
        <dbReference type="ARBA" id="ARBA00000085"/>
    </source>
</evidence>
<evidence type="ECO:0000256" key="2">
    <source>
        <dbReference type="ARBA" id="ARBA00012438"/>
    </source>
</evidence>
<comment type="catalytic activity">
    <reaction evidence="1">
        <text>ATP + protein L-histidine = ADP + protein N-phospho-L-histidine.</text>
        <dbReference type="EC" id="2.7.13.3"/>
    </reaction>
</comment>
<dbReference type="GO" id="GO:0016020">
    <property type="term" value="C:membrane"/>
    <property type="evidence" value="ECO:0007669"/>
    <property type="project" value="InterPro"/>
</dbReference>
<gene>
    <name evidence="11" type="ORF">A2Z86_07340</name>
</gene>
<dbReference type="SUPFAM" id="SSF53850">
    <property type="entry name" value="Periplasmic binding protein-like II"/>
    <property type="match status" value="1"/>
</dbReference>
<dbReference type="Pfam" id="PF07730">
    <property type="entry name" value="HisKA_3"/>
    <property type="match status" value="1"/>
</dbReference>
<evidence type="ECO:0000256" key="5">
    <source>
        <dbReference type="ARBA" id="ARBA00022741"/>
    </source>
</evidence>
<keyword evidence="3" id="KW-0597">Phosphoprotein</keyword>
<dbReference type="Gene3D" id="3.30.565.10">
    <property type="entry name" value="Histidine kinase-like ATPase, C-terminal domain"/>
    <property type="match status" value="1"/>
</dbReference>
<feature type="transmembrane region" description="Helical" evidence="9">
    <location>
        <begin position="273"/>
        <end position="294"/>
    </location>
</feature>
<dbReference type="GO" id="GO:0046983">
    <property type="term" value="F:protein dimerization activity"/>
    <property type="evidence" value="ECO:0007669"/>
    <property type="project" value="InterPro"/>
</dbReference>
<dbReference type="Pfam" id="PF00497">
    <property type="entry name" value="SBP_bac_3"/>
    <property type="match status" value="1"/>
</dbReference>
<dbReference type="GO" id="GO:0000155">
    <property type="term" value="F:phosphorelay sensor kinase activity"/>
    <property type="evidence" value="ECO:0007669"/>
    <property type="project" value="InterPro"/>
</dbReference>
<evidence type="ECO:0000256" key="9">
    <source>
        <dbReference type="SAM" id="Phobius"/>
    </source>
</evidence>
<dbReference type="InterPro" id="IPR003594">
    <property type="entry name" value="HATPase_dom"/>
</dbReference>
<dbReference type="GO" id="GO:0005524">
    <property type="term" value="F:ATP binding"/>
    <property type="evidence" value="ECO:0007669"/>
    <property type="project" value="UniProtKB-KW"/>
</dbReference>
<evidence type="ECO:0000256" key="3">
    <source>
        <dbReference type="ARBA" id="ARBA00022553"/>
    </source>
</evidence>
<dbReference type="Gene3D" id="1.20.5.1930">
    <property type="match status" value="1"/>
</dbReference>
<dbReference type="InterPro" id="IPR050482">
    <property type="entry name" value="Sensor_HK_TwoCompSys"/>
</dbReference>
<keyword evidence="9" id="KW-1133">Transmembrane helix</keyword>
<dbReference type="InterPro" id="IPR011712">
    <property type="entry name" value="Sig_transdc_His_kin_sub3_dim/P"/>
</dbReference>
<accession>A0A1F5YCP1</accession>
<dbReference type="Gene3D" id="3.40.190.10">
    <property type="entry name" value="Periplasmic binding protein-like II"/>
    <property type="match status" value="2"/>
</dbReference>
<evidence type="ECO:0000259" key="10">
    <source>
        <dbReference type="PROSITE" id="PS50109"/>
    </source>
</evidence>
<evidence type="ECO:0000256" key="4">
    <source>
        <dbReference type="ARBA" id="ARBA00022679"/>
    </source>
</evidence>
<proteinExistence type="predicted"/>
<dbReference type="PROSITE" id="PS50109">
    <property type="entry name" value="HIS_KIN"/>
    <property type="match status" value="1"/>
</dbReference>
<keyword evidence="9" id="KW-0472">Membrane</keyword>
<reference evidence="11 12" key="1">
    <citation type="journal article" date="2016" name="Nat. Commun.">
        <title>Thousands of microbial genomes shed light on interconnected biogeochemical processes in an aquifer system.</title>
        <authorList>
            <person name="Anantharaman K."/>
            <person name="Brown C.T."/>
            <person name="Hug L.A."/>
            <person name="Sharon I."/>
            <person name="Castelle C.J."/>
            <person name="Probst A.J."/>
            <person name="Thomas B.C."/>
            <person name="Singh A."/>
            <person name="Wilkins M.J."/>
            <person name="Karaoz U."/>
            <person name="Brodie E.L."/>
            <person name="Williams K.H."/>
            <person name="Hubbard S.S."/>
            <person name="Banfield J.F."/>
        </authorList>
    </citation>
    <scope>NUCLEOTIDE SEQUENCE [LARGE SCALE GENOMIC DNA]</scope>
</reference>
<dbReference type="PROSITE" id="PS51257">
    <property type="entry name" value="PROKAR_LIPOPROTEIN"/>
    <property type="match status" value="1"/>
</dbReference>
<dbReference type="AlphaFoldDB" id="A0A1F5YCP1"/>
<dbReference type="InterPro" id="IPR005467">
    <property type="entry name" value="His_kinase_dom"/>
</dbReference>
<comment type="caution">
    <text evidence="11">The sequence shown here is derived from an EMBL/GenBank/DDBJ whole genome shotgun (WGS) entry which is preliminary data.</text>
</comment>
<dbReference type="EMBL" id="MFIV01000192">
    <property type="protein sequence ID" value="OGF97957.1"/>
    <property type="molecule type" value="Genomic_DNA"/>
</dbReference>
<dbReference type="InterPro" id="IPR036890">
    <property type="entry name" value="HATPase_C_sf"/>
</dbReference>
<dbReference type="SMART" id="SM00387">
    <property type="entry name" value="HATPase_c"/>
    <property type="match status" value="1"/>
</dbReference>
<organism evidence="11 12">
    <name type="scientific">Candidatus Glassbacteria bacterium GWA2_58_10</name>
    <dbReference type="NCBI Taxonomy" id="1817865"/>
    <lineage>
        <taxon>Bacteria</taxon>
        <taxon>Candidatus Glassiibacteriota</taxon>
    </lineage>
</organism>
<dbReference type="EC" id="2.7.13.3" evidence="2"/>
<keyword evidence="7" id="KW-0067">ATP-binding</keyword>
<dbReference type="InterPro" id="IPR001638">
    <property type="entry name" value="Solute-binding_3/MltF_N"/>
</dbReference>
<keyword evidence="9" id="KW-0812">Transmembrane</keyword>
<dbReference type="SUPFAM" id="SSF55874">
    <property type="entry name" value="ATPase domain of HSP90 chaperone/DNA topoisomerase II/histidine kinase"/>
    <property type="match status" value="1"/>
</dbReference>
<protein>
    <recommendedName>
        <fullName evidence="2">histidine kinase</fullName>
        <ecNumber evidence="2">2.7.13.3</ecNumber>
    </recommendedName>
</protein>
<feature type="transmembrane region" description="Helical" evidence="9">
    <location>
        <begin position="12"/>
        <end position="35"/>
    </location>
</feature>
<dbReference type="Proteomes" id="UP000176992">
    <property type="component" value="Unassembled WGS sequence"/>
</dbReference>
<dbReference type="CDD" id="cd16917">
    <property type="entry name" value="HATPase_UhpB-NarQ-NarX-like"/>
    <property type="match status" value="1"/>
</dbReference>
<evidence type="ECO:0000256" key="6">
    <source>
        <dbReference type="ARBA" id="ARBA00022777"/>
    </source>
</evidence>
<evidence type="ECO:0000256" key="8">
    <source>
        <dbReference type="ARBA" id="ARBA00023012"/>
    </source>
</evidence>
<name>A0A1F5YCP1_9BACT</name>
<dbReference type="Pfam" id="PF02518">
    <property type="entry name" value="HATPase_c"/>
    <property type="match status" value="1"/>
</dbReference>
<evidence type="ECO:0000313" key="12">
    <source>
        <dbReference type="Proteomes" id="UP000176992"/>
    </source>
</evidence>
<keyword evidence="4" id="KW-0808">Transferase</keyword>
<feature type="domain" description="Histidine kinase" evidence="10">
    <location>
        <begin position="451"/>
        <end position="540"/>
    </location>
</feature>
<sequence>MLRVLNLLESRKINIPGILFILVACNCFAVLQGYAEVNENKLLLVRGEDHYPPYEFLDDEGYPAGFNVDIMKAVAEVMGLKLDIQLRPWSMVREAIEAGKIDISIGMFRTAEREKLVDFSTPYNVVSYALFIRKGVAISSLKDLSYRDIVVQNGDFAHDYLIKQGLDHNLVLVENMEDALRKLASGRYDCAIISKLYGLYIVKGYNLSNIESVDLQIESLENCFAVAKGNLALLSQLNEGLSIIKATGRYEELYRKWFSIYEDRLFTREVLKYVVWLVTPLGILLIGVGCWSWFLKRQVFLKTKELREELSERKRAELELKKSHELLRELTMHLHMAREEERGQIAREVHDELGQIFTALQLDLYYMKQKYPQKKGPLIDKMDNMLKLIDSTCVMIQEISTRLRPRLLDHLGLIAAMEWYLEDYERRTGIKCIFKTNSEKLNLEENLSITIFRIFQEALTNVARHAKAKTVSINLREKNNVLLLTIKDNGKGITQEQISNPKSIGLIGMRERLSPWQGRFEISGVPNRGTTLIIELALDKITAAR</sequence>
<dbReference type="PANTHER" id="PTHR24421">
    <property type="entry name" value="NITRATE/NITRITE SENSOR PROTEIN NARX-RELATED"/>
    <property type="match status" value="1"/>
</dbReference>
<dbReference type="CDD" id="cd13704">
    <property type="entry name" value="PBP2_HisK"/>
    <property type="match status" value="1"/>
</dbReference>
<keyword evidence="6" id="KW-0418">Kinase</keyword>
<evidence type="ECO:0000256" key="7">
    <source>
        <dbReference type="ARBA" id="ARBA00022840"/>
    </source>
</evidence>